<dbReference type="InterPro" id="IPR022258">
    <property type="entry name" value="Flagellar_operon_YvyF"/>
</dbReference>
<evidence type="ECO:0000313" key="2">
    <source>
        <dbReference type="EMBL" id="QEK11304.1"/>
    </source>
</evidence>
<evidence type="ECO:0000313" key="3">
    <source>
        <dbReference type="Proteomes" id="UP000324646"/>
    </source>
</evidence>
<dbReference type="RefSeq" id="WP_148808377.1">
    <property type="nucleotide sequence ID" value="NZ_CP042243.1"/>
</dbReference>
<accession>A0A5C0SDI6</accession>
<organism evidence="2 3">
    <name type="scientific">Crassaminicella thermophila</name>
    <dbReference type="NCBI Taxonomy" id="2599308"/>
    <lineage>
        <taxon>Bacteria</taxon>
        <taxon>Bacillati</taxon>
        <taxon>Bacillota</taxon>
        <taxon>Clostridia</taxon>
        <taxon>Eubacteriales</taxon>
        <taxon>Clostridiaceae</taxon>
        <taxon>Crassaminicella</taxon>
    </lineage>
</organism>
<feature type="region of interest" description="Disordered" evidence="1">
    <location>
        <begin position="112"/>
        <end position="137"/>
    </location>
</feature>
<reference evidence="2 3" key="1">
    <citation type="submission" date="2019-07" db="EMBL/GenBank/DDBJ databases">
        <title>Complete genome of Crassaminicella thermophila SY095.</title>
        <authorList>
            <person name="Li X."/>
        </authorList>
    </citation>
    <scope>NUCLEOTIDE SEQUENCE [LARGE SCALE GENOMIC DNA]</scope>
    <source>
        <strain evidence="2 3">SY095</strain>
    </source>
</reference>
<gene>
    <name evidence="2" type="ORF">FQB35_02365</name>
</gene>
<feature type="compositionally biased region" description="Basic and acidic residues" evidence="1">
    <location>
        <begin position="122"/>
        <end position="131"/>
    </location>
</feature>
<proteinExistence type="predicted"/>
<dbReference type="EMBL" id="CP042243">
    <property type="protein sequence ID" value="QEK11304.1"/>
    <property type="molecule type" value="Genomic_DNA"/>
</dbReference>
<dbReference type="NCBIfam" id="TIGR03826">
    <property type="entry name" value="YvyF"/>
    <property type="match status" value="1"/>
</dbReference>
<dbReference type="KEGG" id="crs:FQB35_02365"/>
<dbReference type="OrthoDB" id="1739831at2"/>
<keyword evidence="3" id="KW-1185">Reference proteome</keyword>
<name>A0A5C0SDI6_CRATE</name>
<evidence type="ECO:0000256" key="1">
    <source>
        <dbReference type="SAM" id="MobiDB-lite"/>
    </source>
</evidence>
<protein>
    <submittedName>
        <fullName evidence="2">MerR family transcriptional regulator</fullName>
    </submittedName>
</protein>
<sequence>MAEIRNCKECGRIFQYTGISKICPKCRREDEKNFKIVKEYIYENQGATLTEVSEETGVPEDKILRYLREGKLEIVGENSALLLSCERCGKGIRTGRFCDACAQELKRELTSGFKQPNKTKQTQKEKMYTAERKKRKW</sequence>
<dbReference type="Proteomes" id="UP000324646">
    <property type="component" value="Chromosome"/>
</dbReference>
<dbReference type="AlphaFoldDB" id="A0A5C0SDI6"/>